<name>A0A0C9SSI0_PAXIN</name>
<keyword evidence="1" id="KW-0472">Membrane</keyword>
<dbReference type="SUPFAM" id="SSF50998">
    <property type="entry name" value="Quinoprotein alcohol dehydrogenase-like"/>
    <property type="match status" value="1"/>
</dbReference>
<gene>
    <name evidence="2" type="ORF">PAXINDRAFT_15875</name>
</gene>
<keyword evidence="3" id="KW-1185">Reference proteome</keyword>
<proteinExistence type="predicted"/>
<dbReference type="Gene3D" id="2.130.10.10">
    <property type="entry name" value="YVTN repeat-like/Quinoprotein amine dehydrogenase"/>
    <property type="match status" value="1"/>
</dbReference>
<dbReference type="HOGENOM" id="CLU_1152087_0_0_1"/>
<keyword evidence="1" id="KW-0812">Transmembrane</keyword>
<dbReference type="OrthoDB" id="3238562at2759"/>
<dbReference type="AlphaFoldDB" id="A0A0C9SSI0"/>
<reference evidence="2 3" key="1">
    <citation type="submission" date="2014-06" db="EMBL/GenBank/DDBJ databases">
        <authorList>
            <consortium name="DOE Joint Genome Institute"/>
            <person name="Kuo A."/>
            <person name="Kohler A."/>
            <person name="Nagy L.G."/>
            <person name="Floudas D."/>
            <person name="Copeland A."/>
            <person name="Barry K.W."/>
            <person name="Cichocki N."/>
            <person name="Veneault-Fourrey C."/>
            <person name="LaButti K."/>
            <person name="Lindquist E.A."/>
            <person name="Lipzen A."/>
            <person name="Lundell T."/>
            <person name="Morin E."/>
            <person name="Murat C."/>
            <person name="Sun H."/>
            <person name="Tunlid A."/>
            <person name="Henrissat B."/>
            <person name="Grigoriev I.V."/>
            <person name="Hibbett D.S."/>
            <person name="Martin F."/>
            <person name="Nordberg H.P."/>
            <person name="Cantor M.N."/>
            <person name="Hua S.X."/>
        </authorList>
    </citation>
    <scope>NUCLEOTIDE SEQUENCE [LARGE SCALE GENOMIC DNA]</scope>
    <source>
        <strain evidence="2 3">ATCC 200175</strain>
    </source>
</reference>
<accession>A0A0C9SSI0</accession>
<protein>
    <submittedName>
        <fullName evidence="2">Uncharacterized protein</fullName>
    </submittedName>
</protein>
<sequence>MGNGELQVWKACPDGKSFVALANDSEKLPYVARSVHFCDNGSSVLVSYLESGFIFCYSIEPWDLKWKKQANGRIGNTCLDGQHLFISNLRDGVDKYVLPQMHCTQSYHHTILVNVPLQISVAREAGRVIVGGDNGFAQIFDYQTGAFREKLDHGSAGELIVVVTAFEGKMVTVASKCGHNRNNQPLSVTTKLPPASSLKQIIVFAIICIFINIFMRYLPSFPVEIPSSIFGLLLSLRLKDL</sequence>
<dbReference type="InterPro" id="IPR011047">
    <property type="entry name" value="Quinoprotein_ADH-like_sf"/>
</dbReference>
<dbReference type="Proteomes" id="UP000053647">
    <property type="component" value="Unassembled WGS sequence"/>
</dbReference>
<organism evidence="2 3">
    <name type="scientific">Paxillus involutus ATCC 200175</name>
    <dbReference type="NCBI Taxonomy" id="664439"/>
    <lineage>
        <taxon>Eukaryota</taxon>
        <taxon>Fungi</taxon>
        <taxon>Dikarya</taxon>
        <taxon>Basidiomycota</taxon>
        <taxon>Agaricomycotina</taxon>
        <taxon>Agaricomycetes</taxon>
        <taxon>Agaricomycetidae</taxon>
        <taxon>Boletales</taxon>
        <taxon>Paxilineae</taxon>
        <taxon>Paxillaceae</taxon>
        <taxon>Paxillus</taxon>
    </lineage>
</organism>
<evidence type="ECO:0000256" key="1">
    <source>
        <dbReference type="SAM" id="Phobius"/>
    </source>
</evidence>
<evidence type="ECO:0000313" key="2">
    <source>
        <dbReference type="EMBL" id="KIJ11244.1"/>
    </source>
</evidence>
<reference evidence="3" key="2">
    <citation type="submission" date="2015-01" db="EMBL/GenBank/DDBJ databases">
        <title>Evolutionary Origins and Diversification of the Mycorrhizal Mutualists.</title>
        <authorList>
            <consortium name="DOE Joint Genome Institute"/>
            <consortium name="Mycorrhizal Genomics Consortium"/>
            <person name="Kohler A."/>
            <person name="Kuo A."/>
            <person name="Nagy L.G."/>
            <person name="Floudas D."/>
            <person name="Copeland A."/>
            <person name="Barry K.W."/>
            <person name="Cichocki N."/>
            <person name="Veneault-Fourrey C."/>
            <person name="LaButti K."/>
            <person name="Lindquist E.A."/>
            <person name="Lipzen A."/>
            <person name="Lundell T."/>
            <person name="Morin E."/>
            <person name="Murat C."/>
            <person name="Riley R."/>
            <person name="Ohm R."/>
            <person name="Sun H."/>
            <person name="Tunlid A."/>
            <person name="Henrissat B."/>
            <person name="Grigoriev I.V."/>
            <person name="Hibbett D.S."/>
            <person name="Martin F."/>
        </authorList>
    </citation>
    <scope>NUCLEOTIDE SEQUENCE [LARGE SCALE GENOMIC DNA]</scope>
    <source>
        <strain evidence="3">ATCC 200175</strain>
    </source>
</reference>
<dbReference type="EMBL" id="KN819384">
    <property type="protein sequence ID" value="KIJ11244.1"/>
    <property type="molecule type" value="Genomic_DNA"/>
</dbReference>
<dbReference type="InterPro" id="IPR015943">
    <property type="entry name" value="WD40/YVTN_repeat-like_dom_sf"/>
</dbReference>
<keyword evidence="1" id="KW-1133">Transmembrane helix</keyword>
<evidence type="ECO:0000313" key="3">
    <source>
        <dbReference type="Proteomes" id="UP000053647"/>
    </source>
</evidence>
<feature type="transmembrane region" description="Helical" evidence="1">
    <location>
        <begin position="201"/>
        <end position="218"/>
    </location>
</feature>